<dbReference type="Pfam" id="PF00390">
    <property type="entry name" value="malic"/>
    <property type="match status" value="1"/>
</dbReference>
<protein>
    <submittedName>
        <fullName evidence="10">NAD-dependent malic enzyme</fullName>
    </submittedName>
</protein>
<keyword evidence="11" id="KW-1185">Reference proteome</keyword>
<feature type="binding site" evidence="7">
    <location>
        <position position="349"/>
    </location>
    <ligand>
        <name>(S)-malate</name>
        <dbReference type="ChEBI" id="CHEBI:15589"/>
    </ligand>
</feature>
<reference evidence="10" key="1">
    <citation type="submission" date="2020-09" db="EMBL/GenBank/DDBJ databases">
        <title>Pelobacter alkaliphilus sp. nov., a novel anaerobic arsenate-reducing bacterium from terrestrial mud volcano.</title>
        <authorList>
            <person name="Khomyakova M.A."/>
            <person name="Merkel A.Y."/>
            <person name="Slobodkin A.I."/>
        </authorList>
    </citation>
    <scope>NUCLEOTIDE SEQUENCE</scope>
    <source>
        <strain evidence="10">M08fum</strain>
    </source>
</reference>
<evidence type="ECO:0000256" key="1">
    <source>
        <dbReference type="ARBA" id="ARBA00001936"/>
    </source>
</evidence>
<dbReference type="InterPro" id="IPR012302">
    <property type="entry name" value="Malic_NAD-bd"/>
</dbReference>
<feature type="binding site" evidence="8">
    <location>
        <position position="238"/>
    </location>
    <ligand>
        <name>a divalent metal cation</name>
        <dbReference type="ChEBI" id="CHEBI:60240"/>
    </ligand>
</feature>
<proteinExistence type="inferred from homology"/>
<keyword evidence="4" id="KW-0560">Oxidoreductase</keyword>
<dbReference type="AlphaFoldDB" id="A0A8J6QPM3"/>
<name>A0A8J6QPM3_9BACT</name>
<evidence type="ECO:0000313" key="11">
    <source>
        <dbReference type="Proteomes" id="UP000632828"/>
    </source>
</evidence>
<dbReference type="GO" id="GO:0051287">
    <property type="term" value="F:NAD binding"/>
    <property type="evidence" value="ECO:0007669"/>
    <property type="project" value="InterPro"/>
</dbReference>
<organism evidence="10 11">
    <name type="scientific">Pelovirga terrestris</name>
    <dbReference type="NCBI Taxonomy" id="2771352"/>
    <lineage>
        <taxon>Bacteria</taxon>
        <taxon>Pseudomonadati</taxon>
        <taxon>Thermodesulfobacteriota</taxon>
        <taxon>Desulfuromonadia</taxon>
        <taxon>Geobacterales</taxon>
        <taxon>Geobacteraceae</taxon>
        <taxon>Pelovirga</taxon>
    </lineage>
</organism>
<dbReference type="Gene3D" id="3.40.50.720">
    <property type="entry name" value="NAD(P)-binding Rossmann-like Domain"/>
    <property type="match status" value="1"/>
</dbReference>
<dbReference type="InterPro" id="IPR036291">
    <property type="entry name" value="NAD(P)-bd_dom_sf"/>
</dbReference>
<dbReference type="PIRSF" id="PIRSF000106">
    <property type="entry name" value="ME"/>
    <property type="match status" value="1"/>
</dbReference>
<dbReference type="InterPro" id="IPR002912">
    <property type="entry name" value="ACT_dom"/>
</dbReference>
<dbReference type="SMART" id="SM00919">
    <property type="entry name" value="Malic_M"/>
    <property type="match status" value="1"/>
</dbReference>
<accession>A0A8J6QPM3</accession>
<dbReference type="SUPFAM" id="SSF55021">
    <property type="entry name" value="ACT-like"/>
    <property type="match status" value="1"/>
</dbReference>
<dbReference type="GO" id="GO:0016616">
    <property type="term" value="F:oxidoreductase activity, acting on the CH-OH group of donors, NAD or NADP as acceptor"/>
    <property type="evidence" value="ECO:0007669"/>
    <property type="project" value="InterPro"/>
</dbReference>
<sequence>MDIEKGAGKIAKCLRLMLKDKPGHLSSVTNAIAQNNASVGDIHLVRVGRTHNTREIVVYVDSEEQFDELVEAISKLEGIIVEDLIDLVHQVHEGGKIATRSRVRIETITDVRQIYTPGVAAICKDIQRSPELANKYTSIPNQVAIVTNGTAILGLGDIGAVAGMPVMEGKAVLFDHLVGVSGVPILIQSHDPQVIIDTVLNIASTFGAIKLEDIKAPECFLIEEVLDAQLDIPVMHDDQHGTAVVVLAALLNATRFSGMMLKQATVGMIGLGAAGMGISKLLLSYGVKKVIGTDIDSNARERLVAAGGKEGTLEEVMQRANIVIATTGRPGLITPEMVRKGSVILALSNPNPEIEPELAMQVGASFAADGKSVNNALAFPGLFRGALNVRATRINNKMKIAAAQCIARHAEEHELVPSLLHPDVHKEVTAAVERAALESGVIKHWDGD</sequence>
<feature type="domain" description="ACT" evidence="9">
    <location>
        <begin position="13"/>
        <end position="88"/>
    </location>
</feature>
<comment type="similarity">
    <text evidence="2">Belongs to the malic enzymes family.</text>
</comment>
<dbReference type="PANTHER" id="PTHR43237">
    <property type="entry name" value="NADP-DEPENDENT MALIC ENZYME"/>
    <property type="match status" value="1"/>
</dbReference>
<evidence type="ECO:0000256" key="5">
    <source>
        <dbReference type="ARBA" id="ARBA00029440"/>
    </source>
</evidence>
<evidence type="ECO:0000256" key="7">
    <source>
        <dbReference type="PIRSR" id="PIRSR000106-2"/>
    </source>
</evidence>
<evidence type="ECO:0000256" key="4">
    <source>
        <dbReference type="ARBA" id="ARBA00023002"/>
    </source>
</evidence>
<dbReference type="SMART" id="SM00997">
    <property type="entry name" value="AdoHcyase_NAD"/>
    <property type="match status" value="1"/>
</dbReference>
<dbReference type="RefSeq" id="WP_191153823.1">
    <property type="nucleotide sequence ID" value="NZ_JACWUN010000002.1"/>
</dbReference>
<dbReference type="Gene3D" id="3.30.70.260">
    <property type="match status" value="1"/>
</dbReference>
<comment type="cofactor">
    <cofactor evidence="8">
        <name>Mg(2+)</name>
        <dbReference type="ChEBI" id="CHEBI:18420"/>
    </cofactor>
    <cofactor evidence="8">
        <name>Mn(2+)</name>
        <dbReference type="ChEBI" id="CHEBI:29035"/>
    </cofactor>
    <text evidence="8">Divalent metal cations. Prefers magnesium or manganese.</text>
</comment>
<dbReference type="SUPFAM" id="SSF53223">
    <property type="entry name" value="Aminoacid dehydrogenase-like, N-terminal domain"/>
    <property type="match status" value="1"/>
</dbReference>
<comment type="cofactor">
    <cofactor evidence="1">
        <name>Mn(2+)</name>
        <dbReference type="ChEBI" id="CHEBI:29035"/>
    </cofactor>
</comment>
<evidence type="ECO:0000256" key="2">
    <source>
        <dbReference type="ARBA" id="ARBA00008785"/>
    </source>
</evidence>
<dbReference type="InterPro" id="IPR051674">
    <property type="entry name" value="Malate_Decarboxylase"/>
</dbReference>
<comment type="caution">
    <text evidence="10">The sequence shown here is derived from an EMBL/GenBank/DDBJ whole genome shotgun (WGS) entry which is preliminary data.</text>
</comment>
<dbReference type="InterPro" id="IPR046346">
    <property type="entry name" value="Aminoacid_DH-like_N_sf"/>
</dbReference>
<evidence type="ECO:0000259" key="9">
    <source>
        <dbReference type="PROSITE" id="PS51671"/>
    </source>
</evidence>
<feature type="binding site" evidence="7">
    <location>
        <position position="374"/>
    </location>
    <ligand>
        <name>(S)-malate</name>
        <dbReference type="ChEBI" id="CHEBI:15589"/>
    </ligand>
</feature>
<feature type="active site" description="Proton acceptor" evidence="6">
    <location>
        <position position="170"/>
    </location>
</feature>
<dbReference type="Pfam" id="PF03949">
    <property type="entry name" value="Malic_M"/>
    <property type="match status" value="2"/>
</dbReference>
<evidence type="ECO:0000256" key="8">
    <source>
        <dbReference type="PIRSR" id="PIRSR000106-3"/>
    </source>
</evidence>
<dbReference type="InterPro" id="IPR045865">
    <property type="entry name" value="ACT-like_dom_sf"/>
</dbReference>
<dbReference type="PROSITE" id="PS51671">
    <property type="entry name" value="ACT"/>
    <property type="match status" value="1"/>
</dbReference>
<dbReference type="InterPro" id="IPR012301">
    <property type="entry name" value="Malic_N_dom"/>
</dbReference>
<feature type="active site" description="Proton donor" evidence="6">
    <location>
        <position position="115"/>
    </location>
</feature>
<dbReference type="PANTHER" id="PTHR43237:SF4">
    <property type="entry name" value="NADP-DEPENDENT MALIC ENZYME"/>
    <property type="match status" value="1"/>
</dbReference>
<evidence type="ECO:0000256" key="6">
    <source>
        <dbReference type="PIRSR" id="PIRSR000106-1"/>
    </source>
</evidence>
<dbReference type="SMART" id="SM01274">
    <property type="entry name" value="malic"/>
    <property type="match status" value="1"/>
</dbReference>
<dbReference type="InterPro" id="IPR037062">
    <property type="entry name" value="Malic_N_dom_sf"/>
</dbReference>
<dbReference type="GO" id="GO:0004470">
    <property type="term" value="F:malic enzyme activity"/>
    <property type="evidence" value="ECO:0007669"/>
    <property type="project" value="InterPro"/>
</dbReference>
<comment type="pathway">
    <text evidence="5">Amino-acid biosynthesis.</text>
</comment>
<evidence type="ECO:0000256" key="3">
    <source>
        <dbReference type="ARBA" id="ARBA00022723"/>
    </source>
</evidence>
<evidence type="ECO:0000313" key="10">
    <source>
        <dbReference type="EMBL" id="MBD1399550.1"/>
    </source>
</evidence>
<feature type="binding site" evidence="8">
    <location>
        <position position="213"/>
    </location>
    <ligand>
        <name>a divalent metal cation</name>
        <dbReference type="ChEBI" id="CHEBI:60240"/>
    </ligand>
</feature>
<dbReference type="PROSITE" id="PS00331">
    <property type="entry name" value="MALIC_ENZYMES"/>
    <property type="match status" value="1"/>
</dbReference>
<dbReference type="SUPFAM" id="SSF51735">
    <property type="entry name" value="NAD(P)-binding Rossmann-fold domains"/>
    <property type="match status" value="1"/>
</dbReference>
<keyword evidence="3 8" id="KW-0479">Metal-binding</keyword>
<dbReference type="Gene3D" id="3.40.50.10380">
    <property type="entry name" value="Malic enzyme, N-terminal domain"/>
    <property type="match status" value="1"/>
</dbReference>
<gene>
    <name evidence="10" type="ORF">ICT70_02600</name>
</gene>
<dbReference type="InterPro" id="IPR001891">
    <property type="entry name" value="Malic_OxRdtase"/>
</dbReference>
<dbReference type="GO" id="GO:0046872">
    <property type="term" value="F:metal ion binding"/>
    <property type="evidence" value="ECO:0007669"/>
    <property type="project" value="UniProtKB-KW"/>
</dbReference>
<feature type="binding site" evidence="8">
    <location>
        <position position="212"/>
    </location>
    <ligand>
        <name>a divalent metal cation</name>
        <dbReference type="ChEBI" id="CHEBI:60240"/>
    </ligand>
</feature>
<dbReference type="InterPro" id="IPR015878">
    <property type="entry name" value="Ado_hCys_hydrolase_NAD-bd"/>
</dbReference>
<dbReference type="Proteomes" id="UP000632828">
    <property type="component" value="Unassembled WGS sequence"/>
</dbReference>
<dbReference type="InterPro" id="IPR015884">
    <property type="entry name" value="Malic_enzyme_CS"/>
</dbReference>
<dbReference type="Pfam" id="PF01842">
    <property type="entry name" value="ACT"/>
    <property type="match status" value="1"/>
</dbReference>
<dbReference type="EMBL" id="JACWUN010000002">
    <property type="protein sequence ID" value="MBD1399550.1"/>
    <property type="molecule type" value="Genomic_DNA"/>
</dbReference>